<reference evidence="11" key="1">
    <citation type="submission" date="2023-03" db="EMBL/GenBank/DDBJ databases">
        <title>Actinorhabdospora filicis NBRC 111898.</title>
        <authorList>
            <person name="Ichikawa N."/>
            <person name="Sato H."/>
            <person name="Tonouchi N."/>
        </authorList>
    </citation>
    <scope>NUCLEOTIDE SEQUENCE</scope>
    <source>
        <strain evidence="11">NBRC 111898</strain>
    </source>
</reference>
<dbReference type="InterPro" id="IPR044857">
    <property type="entry name" value="T7SS_EccB_R1"/>
</dbReference>
<dbReference type="Proteomes" id="UP001165079">
    <property type="component" value="Unassembled WGS sequence"/>
</dbReference>
<dbReference type="GO" id="GO:0005524">
    <property type="term" value="F:ATP binding"/>
    <property type="evidence" value="ECO:0007669"/>
    <property type="project" value="UniProtKB-KW"/>
</dbReference>
<dbReference type="Pfam" id="PF05108">
    <property type="entry name" value="T7SS_ESX1_EccB"/>
    <property type="match status" value="1"/>
</dbReference>
<dbReference type="Gene3D" id="3.30.2390.20">
    <property type="entry name" value="Type VII secretion system EccB, repeat 1 domain"/>
    <property type="match status" value="1"/>
</dbReference>
<sequence length="463" mass="47533">MASRRDQLHSYQFMVQRVVSALVFRKTDPDQSPFRRAGGAVFASVMVAVLALAVVGVIGFITGGPADPEAAKQYIIVEKETGARYVLIDGVLHPVLNTASGALIVGKAETLSRSGNSLAQYPRGATVGIPNAPDSIPPADRLLKDGWALCSRPGDGGPTSVLYAGSQPAQGVPLAAGQALTAVFHKGQADEKWWLITDGHRYGLAKELVDAVGGSISDPAMSFTAEAAWINSIPEGAPVSVPPVENAGQPSQAISGAKIGAMFADATGKRYVVLADGWSEITPLQALLLQAKNPGATMGQVASGPAIGARSATSLFPTGTEGAPVLSLPPTFVPVGATGTACAIYTDHKGVPGILADATIPATSGIKTTETNANGGDLVNEVVIEPGHAVLVESMTGAEGSGTVLFVNEMGVAYGFTDRAFIASFGYTEKDIVKLPATVTGRLPTGPALDPVKAKENAIMKAK</sequence>
<dbReference type="GO" id="GO:0005576">
    <property type="term" value="C:extracellular region"/>
    <property type="evidence" value="ECO:0007669"/>
    <property type="project" value="TreeGrafter"/>
</dbReference>
<evidence type="ECO:0000256" key="7">
    <source>
        <dbReference type="ARBA" id="ARBA00022840"/>
    </source>
</evidence>
<dbReference type="GO" id="GO:0016787">
    <property type="term" value="F:hydrolase activity"/>
    <property type="evidence" value="ECO:0007669"/>
    <property type="project" value="UniProtKB-KW"/>
</dbReference>
<keyword evidence="9 10" id="KW-0472">Membrane</keyword>
<keyword evidence="12" id="KW-1185">Reference proteome</keyword>
<protein>
    <submittedName>
        <fullName evidence="11">Type VII secretion protein EccB</fullName>
    </submittedName>
</protein>
<dbReference type="GO" id="GO:0005886">
    <property type="term" value="C:plasma membrane"/>
    <property type="evidence" value="ECO:0007669"/>
    <property type="project" value="UniProtKB-SubCell"/>
</dbReference>
<comment type="subcellular location">
    <subcellularLocation>
        <location evidence="1">Cell membrane</location>
        <topology evidence="1">Single-pass membrane protein</topology>
    </subcellularLocation>
</comment>
<dbReference type="InterPro" id="IPR042485">
    <property type="entry name" value="T7SS_EccB_R3"/>
</dbReference>
<keyword evidence="7" id="KW-0067">ATP-binding</keyword>
<evidence type="ECO:0000256" key="3">
    <source>
        <dbReference type="ARBA" id="ARBA00022475"/>
    </source>
</evidence>
<comment type="similarity">
    <text evidence="2">Belongs to the EccB family.</text>
</comment>
<dbReference type="NCBIfam" id="TIGR03919">
    <property type="entry name" value="T7SS_EccB"/>
    <property type="match status" value="1"/>
</dbReference>
<accession>A0A9W6SST1</accession>
<dbReference type="PANTHER" id="PTHR40765">
    <property type="entry name" value="ESX-2 SECRETION SYSTEM ATPASE ECCB2"/>
    <property type="match status" value="1"/>
</dbReference>
<dbReference type="Gene3D" id="2.40.50.910">
    <property type="entry name" value="Type VII secretion system EccB, repeat 3 domain"/>
    <property type="match status" value="1"/>
</dbReference>
<proteinExistence type="inferred from homology"/>
<evidence type="ECO:0000256" key="6">
    <source>
        <dbReference type="ARBA" id="ARBA00022801"/>
    </source>
</evidence>
<keyword evidence="4 10" id="KW-0812">Transmembrane</keyword>
<evidence type="ECO:0000256" key="9">
    <source>
        <dbReference type="ARBA" id="ARBA00023136"/>
    </source>
</evidence>
<dbReference type="PANTHER" id="PTHR40765:SF2">
    <property type="entry name" value="ESX-2 SECRETION SYSTEM ATPASE ECCB2"/>
    <property type="match status" value="1"/>
</dbReference>
<keyword evidence="3" id="KW-1003">Cell membrane</keyword>
<dbReference type="InterPro" id="IPR007795">
    <property type="entry name" value="T7SS_EccB"/>
</dbReference>
<keyword evidence="8 10" id="KW-1133">Transmembrane helix</keyword>
<evidence type="ECO:0000256" key="5">
    <source>
        <dbReference type="ARBA" id="ARBA00022741"/>
    </source>
</evidence>
<dbReference type="RefSeq" id="WP_285667389.1">
    <property type="nucleotide sequence ID" value="NZ_BSTX01000007.1"/>
</dbReference>
<comment type="caution">
    <text evidence="11">The sequence shown here is derived from an EMBL/GenBank/DDBJ whole genome shotgun (WGS) entry which is preliminary data.</text>
</comment>
<keyword evidence="5" id="KW-0547">Nucleotide-binding</keyword>
<organism evidence="11 12">
    <name type="scientific">Actinorhabdospora filicis</name>
    <dbReference type="NCBI Taxonomy" id="1785913"/>
    <lineage>
        <taxon>Bacteria</taxon>
        <taxon>Bacillati</taxon>
        <taxon>Actinomycetota</taxon>
        <taxon>Actinomycetes</taxon>
        <taxon>Micromonosporales</taxon>
        <taxon>Micromonosporaceae</taxon>
        <taxon>Actinorhabdospora</taxon>
    </lineage>
</organism>
<evidence type="ECO:0000256" key="1">
    <source>
        <dbReference type="ARBA" id="ARBA00004162"/>
    </source>
</evidence>
<dbReference type="EMBL" id="BSTX01000007">
    <property type="protein sequence ID" value="GLZ81826.1"/>
    <property type="molecule type" value="Genomic_DNA"/>
</dbReference>
<feature type="transmembrane region" description="Helical" evidence="10">
    <location>
        <begin position="40"/>
        <end position="61"/>
    </location>
</feature>
<evidence type="ECO:0000256" key="4">
    <source>
        <dbReference type="ARBA" id="ARBA00022692"/>
    </source>
</evidence>
<evidence type="ECO:0000313" key="11">
    <source>
        <dbReference type="EMBL" id="GLZ81826.1"/>
    </source>
</evidence>
<evidence type="ECO:0000313" key="12">
    <source>
        <dbReference type="Proteomes" id="UP001165079"/>
    </source>
</evidence>
<evidence type="ECO:0000256" key="10">
    <source>
        <dbReference type="SAM" id="Phobius"/>
    </source>
</evidence>
<name>A0A9W6SST1_9ACTN</name>
<evidence type="ECO:0000256" key="8">
    <source>
        <dbReference type="ARBA" id="ARBA00022989"/>
    </source>
</evidence>
<keyword evidence="6" id="KW-0378">Hydrolase</keyword>
<evidence type="ECO:0000256" key="2">
    <source>
        <dbReference type="ARBA" id="ARBA00008149"/>
    </source>
</evidence>
<dbReference type="AlphaFoldDB" id="A0A9W6SST1"/>
<gene>
    <name evidence="11" type="ORF">Afil01_66330</name>
</gene>